<dbReference type="Proteomes" id="UP000184517">
    <property type="component" value="Unassembled WGS sequence"/>
</dbReference>
<evidence type="ECO:0000259" key="1">
    <source>
        <dbReference type="Pfam" id="PF01272"/>
    </source>
</evidence>
<dbReference type="InterPro" id="IPR029462">
    <property type="entry name" value="Rnk_N"/>
</dbReference>
<dbReference type="STRING" id="1122206.SAMN02745753_00282"/>
<dbReference type="GO" id="GO:0003677">
    <property type="term" value="F:DNA binding"/>
    <property type="evidence" value="ECO:0007669"/>
    <property type="project" value="InterPro"/>
</dbReference>
<keyword evidence="3" id="KW-0251">Elongation factor</keyword>
<dbReference type="InterPro" id="IPR001437">
    <property type="entry name" value="Tscrpt_elong_fac_GreA/B_C"/>
</dbReference>
<dbReference type="RefSeq" id="WP_012069327.1">
    <property type="nucleotide sequence ID" value="NZ_FQVF01000002.1"/>
</dbReference>
<dbReference type="GO" id="GO:0032784">
    <property type="term" value="P:regulation of DNA-templated transcription elongation"/>
    <property type="evidence" value="ECO:0007669"/>
    <property type="project" value="InterPro"/>
</dbReference>
<dbReference type="OrthoDB" id="192847at2"/>
<sequence>MMQRPQITISSLDAVRLEKILDSLSYSQFPNKDDLQEEINRAEIVEPRDMPDNIVTMNSTVTFKVLSSEKEFSKTLVYPKDANGAEDTVSVLAPVGSALLGLKEGDQIDWPKPNGDVLSVVIMKVDYQPERAGEFQL</sequence>
<dbReference type="AlphaFoldDB" id="A0A1M4TGE7"/>
<dbReference type="EMBL" id="FQVF01000002">
    <property type="protein sequence ID" value="SHE43414.1"/>
    <property type="molecule type" value="Genomic_DNA"/>
</dbReference>
<name>A0A1M4TGE7_9GAMM</name>
<evidence type="ECO:0000259" key="2">
    <source>
        <dbReference type="Pfam" id="PF14760"/>
    </source>
</evidence>
<dbReference type="FunFam" id="3.10.50.30:FF:000002">
    <property type="entry name" value="Regulator of nucleoside diphosphate kinase"/>
    <property type="match status" value="1"/>
</dbReference>
<dbReference type="Pfam" id="PF01272">
    <property type="entry name" value="GreA_GreB"/>
    <property type="match status" value="1"/>
</dbReference>
<dbReference type="GO" id="GO:0003746">
    <property type="term" value="F:translation elongation factor activity"/>
    <property type="evidence" value="ECO:0007669"/>
    <property type="project" value="UniProtKB-KW"/>
</dbReference>
<keyword evidence="4" id="KW-1185">Reference proteome</keyword>
<dbReference type="SUPFAM" id="SSF54534">
    <property type="entry name" value="FKBP-like"/>
    <property type="match status" value="1"/>
</dbReference>
<feature type="domain" description="Transcription elongation factor GreA/GreB C-terminal" evidence="1">
    <location>
        <begin position="51"/>
        <end position="127"/>
    </location>
</feature>
<dbReference type="GO" id="GO:0070063">
    <property type="term" value="F:RNA polymerase binding"/>
    <property type="evidence" value="ECO:0007669"/>
    <property type="project" value="InterPro"/>
</dbReference>
<gene>
    <name evidence="3" type="ORF">SAMN02745753_00282</name>
</gene>
<dbReference type="NCBIfam" id="NF004396">
    <property type="entry name" value="PRK05753.1"/>
    <property type="match status" value="1"/>
</dbReference>
<reference evidence="4" key="1">
    <citation type="submission" date="2016-11" db="EMBL/GenBank/DDBJ databases">
        <authorList>
            <person name="Varghese N."/>
            <person name="Submissions S."/>
        </authorList>
    </citation>
    <scope>NUCLEOTIDE SEQUENCE [LARGE SCALE GENOMIC DNA]</scope>
    <source>
        <strain evidence="4">DSM 16579</strain>
    </source>
</reference>
<dbReference type="PANTHER" id="PTHR30437">
    <property type="entry name" value="TRANSCRIPTION ELONGATION FACTOR GREA"/>
    <property type="match status" value="1"/>
</dbReference>
<feature type="domain" description="Regulator of nucleoside diphosphate kinase N-terminal" evidence="2">
    <location>
        <begin position="5"/>
        <end position="45"/>
    </location>
</feature>
<accession>A0A1M4TGE7</accession>
<dbReference type="Pfam" id="PF14760">
    <property type="entry name" value="Rnk_N"/>
    <property type="match status" value="1"/>
</dbReference>
<proteinExistence type="predicted"/>
<dbReference type="GO" id="GO:0006354">
    <property type="term" value="P:DNA-templated transcription elongation"/>
    <property type="evidence" value="ECO:0007669"/>
    <property type="project" value="TreeGrafter"/>
</dbReference>
<evidence type="ECO:0000313" key="4">
    <source>
        <dbReference type="Proteomes" id="UP000184517"/>
    </source>
</evidence>
<keyword evidence="3" id="KW-0648">Protein biosynthesis</keyword>
<dbReference type="PANTHER" id="PTHR30437:SF5">
    <property type="entry name" value="REGULATOR OF NUCLEOSIDE DIPHOSPHATE KINASE"/>
    <property type="match status" value="1"/>
</dbReference>
<organism evidence="3 4">
    <name type="scientific">Marinomonas polaris DSM 16579</name>
    <dbReference type="NCBI Taxonomy" id="1122206"/>
    <lineage>
        <taxon>Bacteria</taxon>
        <taxon>Pseudomonadati</taxon>
        <taxon>Pseudomonadota</taxon>
        <taxon>Gammaproteobacteria</taxon>
        <taxon>Oceanospirillales</taxon>
        <taxon>Oceanospirillaceae</taxon>
        <taxon>Marinomonas</taxon>
    </lineage>
</organism>
<dbReference type="InterPro" id="IPR023459">
    <property type="entry name" value="Tscrpt_elong_fac_GreA/B_fam"/>
</dbReference>
<dbReference type="InterPro" id="IPR036953">
    <property type="entry name" value="GreA/GreB_C_sf"/>
</dbReference>
<evidence type="ECO:0000313" key="3">
    <source>
        <dbReference type="EMBL" id="SHE43414.1"/>
    </source>
</evidence>
<protein>
    <submittedName>
        <fullName evidence="3">GreA/GreB family elongation factor</fullName>
    </submittedName>
</protein>
<dbReference type="Gene3D" id="3.10.50.30">
    <property type="entry name" value="Transcription elongation factor, GreA/GreB, C-terminal domain"/>
    <property type="match status" value="1"/>
</dbReference>
<dbReference type="Gene3D" id="1.10.286.20">
    <property type="match status" value="1"/>
</dbReference>